<evidence type="ECO:0000256" key="2">
    <source>
        <dbReference type="ARBA" id="ARBA00012729"/>
    </source>
</evidence>
<evidence type="ECO:0000256" key="6">
    <source>
        <dbReference type="ARBA" id="ARBA00023295"/>
    </source>
</evidence>
<comment type="catalytic activity">
    <reaction evidence="1">
        <text>Random endo-hydrolysis of N-acetyl-beta-D-glucosaminide (1-&gt;4)-beta-linkages in chitin and chitodextrins.</text>
        <dbReference type="EC" id="3.2.1.14"/>
    </reaction>
</comment>
<dbReference type="InterPro" id="IPR017853">
    <property type="entry name" value="GH"/>
</dbReference>
<evidence type="ECO:0000256" key="1">
    <source>
        <dbReference type="ARBA" id="ARBA00000822"/>
    </source>
</evidence>
<name>A0A8H6A4N7_PETAA</name>
<dbReference type="Gene3D" id="3.20.20.80">
    <property type="entry name" value="Glycosidases"/>
    <property type="match status" value="1"/>
</dbReference>
<feature type="compositionally biased region" description="Polar residues" evidence="10">
    <location>
        <begin position="1"/>
        <end position="11"/>
    </location>
</feature>
<dbReference type="InterPro" id="IPR001223">
    <property type="entry name" value="Glyco_hydro18_cat"/>
</dbReference>
<dbReference type="GO" id="GO:0005576">
    <property type="term" value="C:extracellular region"/>
    <property type="evidence" value="ECO:0007669"/>
    <property type="project" value="TreeGrafter"/>
</dbReference>
<dbReference type="EMBL" id="SPNV01000142">
    <property type="protein sequence ID" value="KAF5860089.1"/>
    <property type="molecule type" value="Genomic_DNA"/>
</dbReference>
<dbReference type="AlphaFoldDB" id="A0A8H6A4N7"/>
<dbReference type="SUPFAM" id="SSF51445">
    <property type="entry name" value="(Trans)glycosidases"/>
    <property type="match status" value="1"/>
</dbReference>
<feature type="domain" description="GH18" evidence="11">
    <location>
        <begin position="35"/>
        <end position="313"/>
    </location>
</feature>
<dbReference type="Pfam" id="PF00704">
    <property type="entry name" value="Glyco_hydro_18"/>
    <property type="match status" value="1"/>
</dbReference>
<dbReference type="EC" id="3.2.1.14" evidence="2"/>
<keyword evidence="7" id="KW-0624">Polysaccharide degradation</keyword>
<evidence type="ECO:0000256" key="8">
    <source>
        <dbReference type="RuleBase" id="RU000489"/>
    </source>
</evidence>
<dbReference type="PROSITE" id="PS51910">
    <property type="entry name" value="GH18_2"/>
    <property type="match status" value="1"/>
</dbReference>
<dbReference type="InterPro" id="IPR050542">
    <property type="entry name" value="Glycosyl_Hydrlase18_Chitinase"/>
</dbReference>
<accession>A0A8H6A4N7</accession>
<dbReference type="Proteomes" id="UP000541154">
    <property type="component" value="Unassembled WGS sequence"/>
</dbReference>
<evidence type="ECO:0000259" key="11">
    <source>
        <dbReference type="PROSITE" id="PS51910"/>
    </source>
</evidence>
<keyword evidence="4" id="KW-0146">Chitin degradation</keyword>
<dbReference type="PANTHER" id="PTHR45708">
    <property type="entry name" value="ENDOCHITINASE"/>
    <property type="match status" value="1"/>
</dbReference>
<evidence type="ECO:0000256" key="3">
    <source>
        <dbReference type="ARBA" id="ARBA00022801"/>
    </source>
</evidence>
<gene>
    <name evidence="12" type="ORF">ETB97_002050</name>
</gene>
<dbReference type="CDD" id="cd06546">
    <property type="entry name" value="GH18_CTS3_chitinase"/>
    <property type="match status" value="1"/>
</dbReference>
<dbReference type="GO" id="GO:0006032">
    <property type="term" value="P:chitin catabolic process"/>
    <property type="evidence" value="ECO:0007669"/>
    <property type="project" value="UniProtKB-KW"/>
</dbReference>
<dbReference type="GO" id="GO:0008843">
    <property type="term" value="F:endochitinase activity"/>
    <property type="evidence" value="ECO:0007669"/>
    <property type="project" value="UniProtKB-EC"/>
</dbReference>
<keyword evidence="5" id="KW-0119">Carbohydrate metabolism</keyword>
<dbReference type="GO" id="GO:0000272">
    <property type="term" value="P:polysaccharide catabolic process"/>
    <property type="evidence" value="ECO:0007669"/>
    <property type="project" value="UniProtKB-KW"/>
</dbReference>
<evidence type="ECO:0000256" key="4">
    <source>
        <dbReference type="ARBA" id="ARBA00023024"/>
    </source>
</evidence>
<keyword evidence="6 8" id="KW-0326">Glycosidase</keyword>
<keyword evidence="3 8" id="KW-0378">Hydrolase</keyword>
<proteinExistence type="inferred from homology"/>
<evidence type="ECO:0000256" key="5">
    <source>
        <dbReference type="ARBA" id="ARBA00023277"/>
    </source>
</evidence>
<dbReference type="InterPro" id="IPR001579">
    <property type="entry name" value="Glyco_hydro_18_chit_AS"/>
</dbReference>
<evidence type="ECO:0000313" key="12">
    <source>
        <dbReference type="EMBL" id="KAF5860089.1"/>
    </source>
</evidence>
<evidence type="ECO:0000256" key="10">
    <source>
        <dbReference type="SAM" id="MobiDB-lite"/>
    </source>
</evidence>
<evidence type="ECO:0000256" key="7">
    <source>
        <dbReference type="ARBA" id="ARBA00023326"/>
    </source>
</evidence>
<protein>
    <recommendedName>
        <fullName evidence="2">chitinase</fullName>
        <ecNumber evidence="2">3.2.1.14</ecNumber>
    </recommendedName>
</protein>
<comment type="caution">
    <text evidence="12">The sequence shown here is derived from an EMBL/GenBank/DDBJ whole genome shotgun (WGS) entry which is preliminary data.</text>
</comment>
<evidence type="ECO:0000256" key="9">
    <source>
        <dbReference type="RuleBase" id="RU004453"/>
    </source>
</evidence>
<feature type="region of interest" description="Disordered" evidence="10">
    <location>
        <begin position="1"/>
        <end position="29"/>
    </location>
</feature>
<dbReference type="PANTHER" id="PTHR45708:SF60">
    <property type="entry name" value="III CHITINASE, PUTATIVE (AFU_ORTHOLOGUE AFUA_5G03850)-RELATED"/>
    <property type="match status" value="1"/>
</dbReference>
<evidence type="ECO:0000313" key="13">
    <source>
        <dbReference type="Proteomes" id="UP000541154"/>
    </source>
</evidence>
<keyword evidence="13" id="KW-1185">Reference proteome</keyword>
<organism evidence="12 13">
    <name type="scientific">Petromyces alliaceus</name>
    <name type="common">Aspergillus alliaceus</name>
    <dbReference type="NCBI Taxonomy" id="209559"/>
    <lineage>
        <taxon>Eukaryota</taxon>
        <taxon>Fungi</taxon>
        <taxon>Dikarya</taxon>
        <taxon>Ascomycota</taxon>
        <taxon>Pezizomycotina</taxon>
        <taxon>Eurotiomycetes</taxon>
        <taxon>Eurotiomycetidae</taxon>
        <taxon>Eurotiales</taxon>
        <taxon>Aspergillaceae</taxon>
        <taxon>Aspergillus</taxon>
        <taxon>Aspergillus subgen. Circumdati</taxon>
    </lineage>
</organism>
<comment type="similarity">
    <text evidence="9">Belongs to the glycosyl hydrolase 18 family.</text>
</comment>
<reference evidence="12 13" key="1">
    <citation type="submission" date="2019-04" db="EMBL/GenBank/DDBJ databases">
        <title>Aspergillus burnettii sp. nov., novel species from soil in southeast Queensland.</title>
        <authorList>
            <person name="Gilchrist C.L.M."/>
            <person name="Pitt J.I."/>
            <person name="Lange L."/>
            <person name="Lacey H.J."/>
            <person name="Vuong D."/>
            <person name="Midgley D.J."/>
            <person name="Greenfield P."/>
            <person name="Bradbury M."/>
            <person name="Lacey E."/>
            <person name="Busk P.K."/>
            <person name="Pilgaard B."/>
            <person name="Chooi Y.H."/>
            <person name="Piggott A.M."/>
        </authorList>
    </citation>
    <scope>NUCLEOTIDE SEQUENCE [LARGE SCALE GENOMIC DNA]</scope>
    <source>
        <strain evidence="12 13">FRR 5400</strain>
    </source>
</reference>
<sequence>MADNTISNPQSLDVVRSTRKDDTPTPGTKPSFIPRKVVIYYQTMTVSLRDLAVAYLVQKWLQMEVITHLIVGCFHLGREGYMHLNDHTPDHETFKVLWQDVQVLQQRGLKVMAMLGGACPGSFSCLDDDDHFQECYKTLYDMIVKYGFDGIDLDVEEPMSQDGIGRLIDRLRADFGPEFIITLAPVATALQGQAHLSGFSYLELERGRADKINWYNTQFYNGWGSIETTEDYEKIMEMGWEPSRVIPTLLTHSSNGTGGYVQFDRLKVILTELRLTYVRFGGVAGWEYFNSDPSGQNAPYHWSVLVGRALGLIPDITEGPFRSGLFSRDFYREICSFSGCIA</sequence>
<dbReference type="PROSITE" id="PS01095">
    <property type="entry name" value="GH18_1"/>
    <property type="match status" value="1"/>
</dbReference>